<dbReference type="GO" id="GO:0005634">
    <property type="term" value="C:nucleus"/>
    <property type="evidence" value="ECO:0007669"/>
    <property type="project" value="TreeGrafter"/>
</dbReference>
<organism evidence="6">
    <name type="scientific">Menopon gallinae</name>
    <name type="common">poultry shaft louse</name>
    <dbReference type="NCBI Taxonomy" id="328185"/>
    <lineage>
        <taxon>Eukaryota</taxon>
        <taxon>Metazoa</taxon>
        <taxon>Ecdysozoa</taxon>
        <taxon>Arthropoda</taxon>
        <taxon>Hexapoda</taxon>
        <taxon>Insecta</taxon>
        <taxon>Pterygota</taxon>
        <taxon>Neoptera</taxon>
        <taxon>Paraneoptera</taxon>
        <taxon>Psocodea</taxon>
        <taxon>Troctomorpha</taxon>
        <taxon>Phthiraptera</taxon>
        <taxon>Amblycera</taxon>
        <taxon>Menoponidae</taxon>
        <taxon>Menopon</taxon>
    </lineage>
</organism>
<dbReference type="GO" id="GO:0060271">
    <property type="term" value="P:cilium assembly"/>
    <property type="evidence" value="ECO:0007669"/>
    <property type="project" value="UniProtKB-UniRule"/>
</dbReference>
<dbReference type="PANTHER" id="PTHR19960">
    <property type="entry name" value="TEKTIN"/>
    <property type="match status" value="1"/>
</dbReference>
<evidence type="ECO:0000256" key="5">
    <source>
        <dbReference type="SAM" id="Coils"/>
    </source>
</evidence>
<dbReference type="GO" id="GO:0005930">
    <property type="term" value="C:axoneme"/>
    <property type="evidence" value="ECO:0007669"/>
    <property type="project" value="UniProtKB-SubCell"/>
</dbReference>
<dbReference type="PRINTS" id="PR00511">
    <property type="entry name" value="TEKTIN"/>
</dbReference>
<protein>
    <recommendedName>
        <fullName evidence="4">Tektin</fullName>
    </recommendedName>
</protein>
<name>A0AAW2HJL0_9NEOP</name>
<evidence type="ECO:0000256" key="2">
    <source>
        <dbReference type="ARBA" id="ARBA00022490"/>
    </source>
</evidence>
<accession>A0AAW2HJL0</accession>
<reference evidence="6" key="1">
    <citation type="journal article" date="2024" name="Gigascience">
        <title>Chromosome-level genome of the poultry shaft louse Menopon gallinae provides insight into the host-switching and adaptive evolution of parasitic lice.</title>
        <authorList>
            <person name="Xu Y."/>
            <person name="Ma L."/>
            <person name="Liu S."/>
            <person name="Liang Y."/>
            <person name="Liu Q."/>
            <person name="He Z."/>
            <person name="Tian L."/>
            <person name="Duan Y."/>
            <person name="Cai W."/>
            <person name="Li H."/>
            <person name="Song F."/>
        </authorList>
    </citation>
    <scope>NUCLEOTIDE SEQUENCE</scope>
    <source>
        <strain evidence="6">Cailab_2023a</strain>
    </source>
</reference>
<proteinExistence type="inferred from homology"/>
<dbReference type="InterPro" id="IPR000435">
    <property type="entry name" value="Tektins"/>
</dbReference>
<evidence type="ECO:0000256" key="1">
    <source>
        <dbReference type="ARBA" id="ARBA00007209"/>
    </source>
</evidence>
<evidence type="ECO:0000256" key="4">
    <source>
        <dbReference type="RuleBase" id="RU367040"/>
    </source>
</evidence>
<gene>
    <name evidence="6" type="ORF">PYX00_007406</name>
</gene>
<keyword evidence="3 5" id="KW-0175">Coiled coil</keyword>
<keyword evidence="2" id="KW-0963">Cytoplasm</keyword>
<evidence type="ECO:0000313" key="6">
    <source>
        <dbReference type="EMBL" id="KAL0269796.1"/>
    </source>
</evidence>
<dbReference type="GO" id="GO:0015630">
    <property type="term" value="C:microtubule cytoskeleton"/>
    <property type="evidence" value="ECO:0007669"/>
    <property type="project" value="UniProtKB-UniRule"/>
</dbReference>
<dbReference type="AlphaFoldDB" id="A0AAW2HJL0"/>
<sequence length="438" mass="50692">MAENEEAQKEAPPSDGMPAISVVDWSTLSPLTGTRPLVSKYSLARYSPMEWRKVNHSLCRSMPSVSGLEHESNNIIASIAADIDKHQLESTLRIRQRACDLNSYHVIAKKYSEMVKDELQLLAQCKTRLRKAIENVNIVDGINRECREIRKNRLTEDLVRDTVEEELFQESGLCQEIQLLYKSVLTEYEATFSTLKKANTEIQSLWGDQKEAITLETENIGLNNRSPHISYCHGIARLDPDMSTVDLWEKYTKETLENVKMVLENSRSFRKKISSPVIEDSVKDLVVQADKVVKAFLKRNEETQNALTRMECELQRILKEIAHCEQLYVDLETLGRQIDYNLKVVQTRLDNRRRRPGPENCRDPAQYGLMTEIKTVCDRVSAIQQQIYKLQETITKLYSLRKELERQIQVKKHTLSIDSERCMNFRKQFPHPCLLLGF</sequence>
<feature type="coiled-coil region" evidence="5">
    <location>
        <begin position="293"/>
        <end position="327"/>
    </location>
</feature>
<evidence type="ECO:0000256" key="3">
    <source>
        <dbReference type="ARBA" id="ARBA00023054"/>
    </source>
</evidence>
<keyword evidence="4" id="KW-0282">Flagellum</keyword>
<comment type="caution">
    <text evidence="6">The sequence shown here is derived from an EMBL/GenBank/DDBJ whole genome shotgun (WGS) entry which is preliminary data.</text>
</comment>
<dbReference type="Pfam" id="PF03148">
    <property type="entry name" value="Tektin"/>
    <property type="match status" value="1"/>
</dbReference>
<keyword evidence="4" id="KW-0969">Cilium</keyword>
<dbReference type="InterPro" id="IPR048256">
    <property type="entry name" value="Tektin-like"/>
</dbReference>
<dbReference type="PANTHER" id="PTHR19960:SF12">
    <property type="entry name" value="TEKTIN-4"/>
    <property type="match status" value="1"/>
</dbReference>
<dbReference type="EMBL" id="JARGDH010000004">
    <property type="protein sequence ID" value="KAL0269796.1"/>
    <property type="molecule type" value="Genomic_DNA"/>
</dbReference>
<keyword evidence="4" id="KW-0966">Cell projection</keyword>
<dbReference type="GO" id="GO:0060294">
    <property type="term" value="P:cilium movement involved in cell motility"/>
    <property type="evidence" value="ECO:0007669"/>
    <property type="project" value="UniProtKB-UniRule"/>
</dbReference>
<comment type="similarity">
    <text evidence="1 4">Belongs to the tektin family.</text>
</comment>
<comment type="subcellular location">
    <subcellularLocation>
        <location evidence="4">Cytoplasm</location>
        <location evidence="4">Cytoskeleton</location>
        <location evidence="4">Cilium axoneme</location>
    </subcellularLocation>
</comment>